<proteinExistence type="predicted"/>
<organism evidence="1 2">
    <name type="scientific">Zophobas morio</name>
    <dbReference type="NCBI Taxonomy" id="2755281"/>
    <lineage>
        <taxon>Eukaryota</taxon>
        <taxon>Metazoa</taxon>
        <taxon>Ecdysozoa</taxon>
        <taxon>Arthropoda</taxon>
        <taxon>Hexapoda</taxon>
        <taxon>Insecta</taxon>
        <taxon>Pterygota</taxon>
        <taxon>Neoptera</taxon>
        <taxon>Endopterygota</taxon>
        <taxon>Coleoptera</taxon>
        <taxon>Polyphaga</taxon>
        <taxon>Cucujiformia</taxon>
        <taxon>Tenebrionidae</taxon>
        <taxon>Zophobas</taxon>
    </lineage>
</organism>
<name>A0AA38IJA1_9CUCU</name>
<dbReference type="AlphaFoldDB" id="A0AA38IJA1"/>
<protein>
    <submittedName>
        <fullName evidence="1">Uncharacterized protein</fullName>
    </submittedName>
</protein>
<keyword evidence="2" id="KW-1185">Reference proteome</keyword>
<reference evidence="1" key="1">
    <citation type="journal article" date="2023" name="G3 (Bethesda)">
        <title>Whole genome assemblies of Zophobas morio and Tenebrio molitor.</title>
        <authorList>
            <person name="Kaur S."/>
            <person name="Stinson S.A."/>
            <person name="diCenzo G.C."/>
        </authorList>
    </citation>
    <scope>NUCLEOTIDE SEQUENCE</scope>
    <source>
        <strain evidence="1">QUZm001</strain>
    </source>
</reference>
<dbReference type="EMBL" id="JALNTZ010000003">
    <property type="protein sequence ID" value="KAJ3657827.1"/>
    <property type="molecule type" value="Genomic_DNA"/>
</dbReference>
<accession>A0AA38IJA1</accession>
<evidence type="ECO:0000313" key="2">
    <source>
        <dbReference type="Proteomes" id="UP001168821"/>
    </source>
</evidence>
<evidence type="ECO:0000313" key="1">
    <source>
        <dbReference type="EMBL" id="KAJ3657827.1"/>
    </source>
</evidence>
<dbReference type="Proteomes" id="UP001168821">
    <property type="component" value="Unassembled WGS sequence"/>
</dbReference>
<sequence>MRRTTIEFYRVPSNLQSLSNLLIGQFVSVLNKIHIAFCFDALVLFRTFLLVKAAISPRCRPNPKAARKPEGRSFYCIVHVVSVVKVTANSPTTSTKPLLCEIECKWVR</sequence>
<gene>
    <name evidence="1" type="ORF">Zmor_009606</name>
</gene>
<comment type="caution">
    <text evidence="1">The sequence shown here is derived from an EMBL/GenBank/DDBJ whole genome shotgun (WGS) entry which is preliminary data.</text>
</comment>